<feature type="transmembrane region" description="Helical" evidence="1">
    <location>
        <begin position="40"/>
        <end position="58"/>
    </location>
</feature>
<accession>A0A817SJ83</accession>
<evidence type="ECO:0000313" key="2">
    <source>
        <dbReference type="EMBL" id="CAF3299814.1"/>
    </source>
</evidence>
<sequence>MSNIPSIQFLTYTRIFFWYTVAVTSLLTRTHFIIQTWSNAFIIIVIFNTIHSVANLSIYNHRGYYRKLKYFLIIFLPLLTCATIIIYVLYMHNLYYRIMNLLIINIMNNDRTESLLSDTLNYYRCCRVQEDILFDSVNERDYFIIFPACQKVIEENEMNKDQWNTIRSCAPIFRSVIFSIQILLILDLILALLIMIASLIHIWEEIGQWINENDYRLTTIDNINYKMK</sequence>
<dbReference type="Proteomes" id="UP000663825">
    <property type="component" value="Unassembled WGS sequence"/>
</dbReference>
<dbReference type="OrthoDB" id="10053304at2759"/>
<name>A0A817SJ83_9BILA</name>
<feature type="transmembrane region" description="Helical" evidence="1">
    <location>
        <begin position="70"/>
        <end position="90"/>
    </location>
</feature>
<keyword evidence="1" id="KW-1133">Transmembrane helix</keyword>
<feature type="transmembrane region" description="Helical" evidence="1">
    <location>
        <begin position="6"/>
        <end position="28"/>
    </location>
</feature>
<reference evidence="2" key="1">
    <citation type="submission" date="2021-02" db="EMBL/GenBank/DDBJ databases">
        <authorList>
            <person name="Nowell W R."/>
        </authorList>
    </citation>
    <scope>NUCLEOTIDE SEQUENCE</scope>
</reference>
<keyword evidence="1" id="KW-0812">Transmembrane</keyword>
<keyword evidence="1" id="KW-0472">Membrane</keyword>
<feature type="transmembrane region" description="Helical" evidence="1">
    <location>
        <begin position="176"/>
        <end position="203"/>
    </location>
</feature>
<dbReference type="EMBL" id="CAJNXB010003167">
    <property type="protein sequence ID" value="CAF3299814.1"/>
    <property type="molecule type" value="Genomic_DNA"/>
</dbReference>
<gene>
    <name evidence="2" type="ORF">TIS948_LOCUS18247</name>
</gene>
<dbReference type="AlphaFoldDB" id="A0A817SJ83"/>
<proteinExistence type="predicted"/>
<organism evidence="2 3">
    <name type="scientific">Rotaria socialis</name>
    <dbReference type="NCBI Taxonomy" id="392032"/>
    <lineage>
        <taxon>Eukaryota</taxon>
        <taxon>Metazoa</taxon>
        <taxon>Spiralia</taxon>
        <taxon>Gnathifera</taxon>
        <taxon>Rotifera</taxon>
        <taxon>Eurotatoria</taxon>
        <taxon>Bdelloidea</taxon>
        <taxon>Philodinida</taxon>
        <taxon>Philodinidae</taxon>
        <taxon>Rotaria</taxon>
    </lineage>
</organism>
<protein>
    <submittedName>
        <fullName evidence="2">Uncharacterized protein</fullName>
    </submittedName>
</protein>
<evidence type="ECO:0000256" key="1">
    <source>
        <dbReference type="SAM" id="Phobius"/>
    </source>
</evidence>
<comment type="caution">
    <text evidence="2">The sequence shown here is derived from an EMBL/GenBank/DDBJ whole genome shotgun (WGS) entry which is preliminary data.</text>
</comment>
<evidence type="ECO:0000313" key="3">
    <source>
        <dbReference type="Proteomes" id="UP000663825"/>
    </source>
</evidence>